<reference evidence="1 2" key="1">
    <citation type="submission" date="2020-01" db="EMBL/GenBank/DDBJ databases">
        <title>Complete and circular genome sequences of six lactobacillus isolates from horses.</title>
        <authorList>
            <person name="Hassan H.M."/>
        </authorList>
    </citation>
    <scope>NUCLEOTIDE SEQUENCE [LARGE SCALE GENOMIC DNA]</scope>
    <source>
        <strain evidence="1 2">1D</strain>
    </source>
</reference>
<name>A0A7H9EBM5_9LACO</name>
<organism evidence="1 2">
    <name type="scientific">Lactobacillus crispatus</name>
    <dbReference type="NCBI Taxonomy" id="47770"/>
    <lineage>
        <taxon>Bacteria</taxon>
        <taxon>Bacillati</taxon>
        <taxon>Bacillota</taxon>
        <taxon>Bacilli</taxon>
        <taxon>Lactobacillales</taxon>
        <taxon>Lactobacillaceae</taxon>
        <taxon>Lactobacillus</taxon>
    </lineage>
</organism>
<dbReference type="AlphaFoldDB" id="A0A7H9EBM5"/>
<evidence type="ECO:0000313" key="2">
    <source>
        <dbReference type="Proteomes" id="UP000510660"/>
    </source>
</evidence>
<dbReference type="Proteomes" id="UP000510660">
    <property type="component" value="Chromosome"/>
</dbReference>
<protein>
    <submittedName>
        <fullName evidence="1">Uncharacterized protein</fullName>
    </submittedName>
</protein>
<sequence>MIKKSRVIDYPTITRPILFYRKKINNTILS</sequence>
<dbReference type="EMBL" id="CP047415">
    <property type="protein sequence ID" value="QLL75094.1"/>
    <property type="molecule type" value="Genomic_DNA"/>
</dbReference>
<evidence type="ECO:0000313" key="1">
    <source>
        <dbReference type="EMBL" id="QLL75094.1"/>
    </source>
</evidence>
<gene>
    <name evidence="1" type="ORF">GTO85_11375</name>
</gene>
<accession>A0A7H9EBM5</accession>
<proteinExistence type="predicted"/>